<gene>
    <name evidence="1" type="ordered locus">CHU_0755</name>
</gene>
<keyword evidence="2" id="KW-1185">Reference proteome</keyword>
<evidence type="ECO:0000313" key="1">
    <source>
        <dbReference type="EMBL" id="ABG58042.1"/>
    </source>
</evidence>
<dbReference type="RefSeq" id="WP_011584158.1">
    <property type="nucleotide sequence ID" value="NC_008255.1"/>
</dbReference>
<dbReference type="EMBL" id="CP000383">
    <property type="protein sequence ID" value="ABG58042.1"/>
    <property type="molecule type" value="Genomic_DNA"/>
</dbReference>
<proteinExistence type="predicted"/>
<dbReference type="Proteomes" id="UP000001822">
    <property type="component" value="Chromosome"/>
</dbReference>
<organism evidence="1 2">
    <name type="scientific">Cytophaga hutchinsonii (strain ATCC 33406 / DSM 1761 / CIP 103989 / NBRC 15051 / NCIMB 9469 / D465)</name>
    <dbReference type="NCBI Taxonomy" id="269798"/>
    <lineage>
        <taxon>Bacteria</taxon>
        <taxon>Pseudomonadati</taxon>
        <taxon>Bacteroidota</taxon>
        <taxon>Cytophagia</taxon>
        <taxon>Cytophagales</taxon>
        <taxon>Cytophagaceae</taxon>
        <taxon>Cytophaga</taxon>
    </lineage>
</organism>
<evidence type="ECO:0000313" key="2">
    <source>
        <dbReference type="Proteomes" id="UP000001822"/>
    </source>
</evidence>
<dbReference type="KEGG" id="chu:CHU_0755"/>
<sequence length="315" mass="36774">MKKDLGYYIESLTHIFKKNQPREAHAAARALFLEMAENKQILFEIVQRNLLSSGFFLQKRINPVIALTIVDNAYITLVAHFWMPLPDRNTTVTHQSIHHHGRLLLTSVAPYGPGYNSILFKKGFSINADTEETAIQIEKEYQNPLYNLEFIDTNTPHIVFYPEALSVTYAAWTYDQRSAMDKIRKNPFLQKNKKRILQFMNYFKGLKSNVNTIEYFDFYPDGNVIRAMKDRVMYPAGSNQNFIQNVFYILQQIGFTELTELKKAAKQYPDDIQRTLLSFIQQLEQGKEIRDIFEDCQLNIPKINFSRTDLLHALK</sequence>
<protein>
    <submittedName>
        <fullName evidence="1">Uncharacterized protein</fullName>
    </submittedName>
</protein>
<name>A0A6N4SP02_CYTH3</name>
<dbReference type="OrthoDB" id="9773039at2"/>
<dbReference type="AlphaFoldDB" id="A0A6N4SP02"/>
<reference evidence="1 2" key="1">
    <citation type="journal article" date="2007" name="Appl. Environ. Microbiol.">
        <title>Genome sequence of the cellulolytic gliding bacterium Cytophaga hutchinsonii.</title>
        <authorList>
            <person name="Xie G."/>
            <person name="Bruce D.C."/>
            <person name="Challacombe J.F."/>
            <person name="Chertkov O."/>
            <person name="Detter J.C."/>
            <person name="Gilna P."/>
            <person name="Han C.S."/>
            <person name="Lucas S."/>
            <person name="Misra M."/>
            <person name="Myers G.L."/>
            <person name="Richardson P."/>
            <person name="Tapia R."/>
            <person name="Thayer N."/>
            <person name="Thompson L.S."/>
            <person name="Brettin T.S."/>
            <person name="Henrissat B."/>
            <person name="Wilson D.B."/>
            <person name="McBride M.J."/>
        </authorList>
    </citation>
    <scope>NUCLEOTIDE SEQUENCE [LARGE SCALE GENOMIC DNA]</scope>
    <source>
        <strain evidence="2">ATCC 33406 / DSM 1761 / CIP 103989 / NBRC 15051 / NCIMB 9469 / D465</strain>
    </source>
</reference>
<accession>A0A6N4SP02</accession>